<evidence type="ECO:0000256" key="1">
    <source>
        <dbReference type="ARBA" id="ARBA00010233"/>
    </source>
</evidence>
<feature type="chain" id="PRO_5045907195" evidence="6">
    <location>
        <begin position="24"/>
        <end position="377"/>
    </location>
</feature>
<organism evidence="9 10">
    <name type="scientific">Fibrobacter succinogenes (strain ATCC 19169 / S85)</name>
    <dbReference type="NCBI Taxonomy" id="59374"/>
    <lineage>
        <taxon>Bacteria</taxon>
        <taxon>Pseudomonadati</taxon>
        <taxon>Fibrobacterota</taxon>
        <taxon>Fibrobacteria</taxon>
        <taxon>Fibrobacterales</taxon>
        <taxon>Fibrobacteraceae</taxon>
        <taxon>Fibrobacter</taxon>
    </lineage>
</organism>
<keyword evidence="10" id="KW-1185">Reference proteome</keyword>
<comment type="similarity">
    <text evidence="1">Belongs to the peptidase S66 family.</text>
</comment>
<evidence type="ECO:0000256" key="5">
    <source>
        <dbReference type="ARBA" id="ARBA00022825"/>
    </source>
</evidence>
<dbReference type="InterPro" id="IPR029062">
    <property type="entry name" value="Class_I_gatase-like"/>
</dbReference>
<dbReference type="InterPro" id="IPR040921">
    <property type="entry name" value="Peptidase_S66C"/>
</dbReference>
<dbReference type="InterPro" id="IPR040449">
    <property type="entry name" value="Peptidase_S66_N"/>
</dbReference>
<accession>A0ABM5LI84</accession>
<evidence type="ECO:0000259" key="8">
    <source>
        <dbReference type="Pfam" id="PF17676"/>
    </source>
</evidence>
<keyword evidence="3" id="KW-0645">Protease</keyword>
<dbReference type="CDD" id="cd07025">
    <property type="entry name" value="Peptidase_S66"/>
    <property type="match status" value="1"/>
</dbReference>
<protein>
    <submittedName>
        <fullName evidence="9">Peptidase U61 LD-carboxypeptidase A</fullName>
    </submittedName>
</protein>
<keyword evidence="6" id="KW-0732">Signal</keyword>
<dbReference type="InterPro" id="IPR027461">
    <property type="entry name" value="Carboxypeptidase_A_C_sf"/>
</dbReference>
<dbReference type="SUPFAM" id="SSF52317">
    <property type="entry name" value="Class I glutamine amidotransferase-like"/>
    <property type="match status" value="1"/>
</dbReference>
<dbReference type="InterPro" id="IPR003507">
    <property type="entry name" value="S66_fam"/>
</dbReference>
<feature type="domain" description="LD-carboxypeptidase C-terminal" evidence="8">
    <location>
        <begin position="213"/>
        <end position="329"/>
    </location>
</feature>
<evidence type="ECO:0000313" key="10">
    <source>
        <dbReference type="Proteomes" id="UP000001497"/>
    </source>
</evidence>
<dbReference type="PROSITE" id="PS51257">
    <property type="entry name" value="PROKAR_LIPOPROTEIN"/>
    <property type="match status" value="1"/>
</dbReference>
<dbReference type="InterPro" id="IPR027478">
    <property type="entry name" value="LdcA_N"/>
</dbReference>
<dbReference type="Pfam" id="PF02016">
    <property type="entry name" value="Peptidase_S66"/>
    <property type="match status" value="1"/>
</dbReference>
<dbReference type="PANTHER" id="PTHR30237">
    <property type="entry name" value="MURAMOYLTETRAPEPTIDE CARBOXYPEPTIDASE"/>
    <property type="match status" value="1"/>
</dbReference>
<reference evidence="9" key="1">
    <citation type="submission" date="2009-10" db="EMBL/GenBank/DDBJ databases">
        <title>Complete sequence of Fibrobacter succinogenes subsp. succinogenes S85.</title>
        <authorList>
            <consortium name="US DOE Joint Genome Institute"/>
            <person name="Lucas S."/>
            <person name="Copeland A."/>
            <person name="Lapidus A."/>
            <person name="Glavina del Rio T."/>
            <person name="Tice H."/>
            <person name="Bruce D."/>
            <person name="Goodwin L."/>
            <person name="Pitluck S."/>
            <person name="Chertkov O."/>
            <person name="Detter J.C."/>
            <person name="Han C."/>
            <person name="Tapia R."/>
            <person name="Larimer F."/>
            <person name="Land M."/>
            <person name="Hauser L."/>
            <person name="Kyrpides N."/>
            <person name="Mikhailova N."/>
            <person name="Weimer P.J."/>
            <person name="Stevenson D.M."/>
            <person name="Boyum J."/>
            <person name="Brumm P.I."/>
            <person name="Mead D."/>
        </authorList>
    </citation>
    <scope>NUCLEOTIDE SEQUENCE [LARGE SCALE GENOMIC DNA]</scope>
    <source>
        <strain evidence="9">S85</strain>
    </source>
</reference>
<dbReference type="Pfam" id="PF17676">
    <property type="entry name" value="Peptidase_S66C"/>
    <property type="match status" value="1"/>
</dbReference>
<proteinExistence type="inferred from homology"/>
<dbReference type="RefSeq" id="WP_015732099.1">
    <property type="nucleotide sequence ID" value="NC_013410.1"/>
</dbReference>
<dbReference type="SUPFAM" id="SSF141986">
    <property type="entry name" value="LD-carboxypeptidase A C-terminal domain-like"/>
    <property type="match status" value="1"/>
</dbReference>
<dbReference type="Gene3D" id="3.50.30.60">
    <property type="entry name" value="LD-carboxypeptidase A C-terminal domain-like"/>
    <property type="match status" value="1"/>
</dbReference>
<name>A0ABM5LI84_FIBSS</name>
<keyword evidence="2" id="KW-0121">Carboxypeptidase</keyword>
<dbReference type="Gene3D" id="3.40.50.10740">
    <property type="entry name" value="Class I glutamine amidotransferase-like"/>
    <property type="match status" value="1"/>
</dbReference>
<evidence type="ECO:0000313" key="9">
    <source>
        <dbReference type="EMBL" id="ACX75345.1"/>
    </source>
</evidence>
<dbReference type="Proteomes" id="UP000001497">
    <property type="component" value="Chromosome"/>
</dbReference>
<evidence type="ECO:0000256" key="3">
    <source>
        <dbReference type="ARBA" id="ARBA00022670"/>
    </source>
</evidence>
<feature type="domain" description="LD-carboxypeptidase N-terminal" evidence="7">
    <location>
        <begin position="53"/>
        <end position="169"/>
    </location>
</feature>
<evidence type="ECO:0000256" key="2">
    <source>
        <dbReference type="ARBA" id="ARBA00022645"/>
    </source>
</evidence>
<keyword evidence="4" id="KW-0378">Hydrolase</keyword>
<evidence type="ECO:0000259" key="7">
    <source>
        <dbReference type="Pfam" id="PF02016"/>
    </source>
</evidence>
<dbReference type="PANTHER" id="PTHR30237:SF2">
    <property type="entry name" value="MUREIN TETRAPEPTIDE CARBOXYPEPTIDASE"/>
    <property type="match status" value="1"/>
</dbReference>
<sequence length="377" mass="40876">MGFKKKTIGFAVLCLSMMFTACGDDSSTAPRGLIHKPLAECTAPAFLKKGDKVALLSPSYTVPDSTIQKTADVLKDWGFSPVIGKNVGKLDAGKYAGTAEERAEDFVNAIKDTSIKAILCNRGGYGTIQLVDLIDPKIVEDNPKWVIGYSDVTTLHAMQTKAGVMSIHGTMSSSIAKTEGKDDNSTLLRDLLKGEVPTYKVPKHEFNQTGKGEGILVGGNMSTFVPLVGASDIDVFQDDGIILFMEEIGENLRNIDRMFHSIELHGVMENVRGVILGEFVSSGTDLDYESTEAMLSKYLKKYDIPVICGFPAGHDDVNLPIVMGAKVKMDVTNDGATVSFDIKGEKKTIDTDKLVNKPQLSKALLKMYAGKTFDVEE</sequence>
<dbReference type="EMBL" id="CP001792">
    <property type="protein sequence ID" value="ACX75345.1"/>
    <property type="molecule type" value="Genomic_DNA"/>
</dbReference>
<evidence type="ECO:0000256" key="4">
    <source>
        <dbReference type="ARBA" id="ARBA00022801"/>
    </source>
</evidence>
<evidence type="ECO:0000256" key="6">
    <source>
        <dbReference type="SAM" id="SignalP"/>
    </source>
</evidence>
<gene>
    <name evidence="9" type="ordered locus">Fisuc_1752</name>
</gene>
<keyword evidence="5" id="KW-0720">Serine protease</keyword>
<feature type="signal peptide" evidence="6">
    <location>
        <begin position="1"/>
        <end position="23"/>
    </location>
</feature>